<name>A0A2P5AZ71_PARAD</name>
<keyword evidence="1" id="KW-1133">Transmembrane helix</keyword>
<sequence length="79" mass="8586">MKIRIVVVSCIIIIAGLINYLAVSLKPNSSSLITSEISNLSADAALIDELEDAFKSGHGGRICYAKCYLSTCLQFIIHR</sequence>
<organism evidence="2 3">
    <name type="scientific">Parasponia andersonii</name>
    <name type="common">Sponia andersonii</name>
    <dbReference type="NCBI Taxonomy" id="3476"/>
    <lineage>
        <taxon>Eukaryota</taxon>
        <taxon>Viridiplantae</taxon>
        <taxon>Streptophyta</taxon>
        <taxon>Embryophyta</taxon>
        <taxon>Tracheophyta</taxon>
        <taxon>Spermatophyta</taxon>
        <taxon>Magnoliopsida</taxon>
        <taxon>eudicotyledons</taxon>
        <taxon>Gunneridae</taxon>
        <taxon>Pentapetalae</taxon>
        <taxon>rosids</taxon>
        <taxon>fabids</taxon>
        <taxon>Rosales</taxon>
        <taxon>Cannabaceae</taxon>
        <taxon>Parasponia</taxon>
    </lineage>
</organism>
<evidence type="ECO:0008006" key="4">
    <source>
        <dbReference type="Google" id="ProtNLM"/>
    </source>
</evidence>
<evidence type="ECO:0000256" key="1">
    <source>
        <dbReference type="SAM" id="Phobius"/>
    </source>
</evidence>
<keyword evidence="1" id="KW-0812">Transmembrane</keyword>
<feature type="transmembrane region" description="Helical" evidence="1">
    <location>
        <begin position="6"/>
        <end position="23"/>
    </location>
</feature>
<dbReference type="EMBL" id="JXTB01000407">
    <property type="protein sequence ID" value="PON41781.1"/>
    <property type="molecule type" value="Genomic_DNA"/>
</dbReference>
<keyword evidence="1" id="KW-0472">Membrane</keyword>
<reference evidence="3" key="1">
    <citation type="submission" date="2016-06" db="EMBL/GenBank/DDBJ databases">
        <title>Parallel loss of symbiosis genes in relatives of nitrogen-fixing non-legume Parasponia.</title>
        <authorList>
            <person name="Van Velzen R."/>
            <person name="Holmer R."/>
            <person name="Bu F."/>
            <person name="Rutten L."/>
            <person name="Van Zeijl A."/>
            <person name="Liu W."/>
            <person name="Santuari L."/>
            <person name="Cao Q."/>
            <person name="Sharma T."/>
            <person name="Shen D."/>
            <person name="Roswanjaya Y."/>
            <person name="Wardhani T."/>
            <person name="Kalhor M.S."/>
            <person name="Jansen J."/>
            <person name="Van den Hoogen J."/>
            <person name="Gungor B."/>
            <person name="Hartog M."/>
            <person name="Hontelez J."/>
            <person name="Verver J."/>
            <person name="Yang W.-C."/>
            <person name="Schijlen E."/>
            <person name="Repin R."/>
            <person name="Schilthuizen M."/>
            <person name="Schranz E."/>
            <person name="Heidstra R."/>
            <person name="Miyata K."/>
            <person name="Fedorova E."/>
            <person name="Kohlen W."/>
            <person name="Bisseling T."/>
            <person name="Smit S."/>
            <person name="Geurts R."/>
        </authorList>
    </citation>
    <scope>NUCLEOTIDE SEQUENCE [LARGE SCALE GENOMIC DNA]</scope>
    <source>
        <strain evidence="3">cv. WU1-14</strain>
    </source>
</reference>
<evidence type="ECO:0000313" key="2">
    <source>
        <dbReference type="EMBL" id="PON41781.1"/>
    </source>
</evidence>
<evidence type="ECO:0000313" key="3">
    <source>
        <dbReference type="Proteomes" id="UP000237105"/>
    </source>
</evidence>
<gene>
    <name evidence="2" type="ORF">PanWU01x14_286810</name>
</gene>
<proteinExistence type="predicted"/>
<comment type="caution">
    <text evidence="2">The sequence shown here is derived from an EMBL/GenBank/DDBJ whole genome shotgun (WGS) entry which is preliminary data.</text>
</comment>
<dbReference type="Proteomes" id="UP000237105">
    <property type="component" value="Unassembled WGS sequence"/>
</dbReference>
<dbReference type="AlphaFoldDB" id="A0A2P5AZ71"/>
<protein>
    <recommendedName>
        <fullName evidence="4">Transmembrane protein</fullName>
    </recommendedName>
</protein>
<accession>A0A2P5AZ71</accession>
<keyword evidence="3" id="KW-1185">Reference proteome</keyword>